<comment type="caution">
    <text evidence="2">The sequence shown here is derived from an EMBL/GenBank/DDBJ whole genome shotgun (WGS) entry which is preliminary data.</text>
</comment>
<name>A0A4U0SJE8_9ACTN</name>
<organism evidence="2 3">
    <name type="scientific">Actinacidiphila oryziradicis</name>
    <dbReference type="NCBI Taxonomy" id="2571141"/>
    <lineage>
        <taxon>Bacteria</taxon>
        <taxon>Bacillati</taxon>
        <taxon>Actinomycetota</taxon>
        <taxon>Actinomycetes</taxon>
        <taxon>Kitasatosporales</taxon>
        <taxon>Streptomycetaceae</taxon>
        <taxon>Actinacidiphila</taxon>
    </lineage>
</organism>
<sequence>MAIRQGKQADWKKSSYSKGDSECVEVASPTYAAIAVRDSKDPHGPVLAFSPESWSAFVADVENGQYNIG</sequence>
<feature type="domain" description="DUF397" evidence="1">
    <location>
        <begin position="9"/>
        <end position="61"/>
    </location>
</feature>
<dbReference type="Proteomes" id="UP000305778">
    <property type="component" value="Unassembled WGS sequence"/>
</dbReference>
<dbReference type="OrthoDB" id="3482540at2"/>
<protein>
    <submittedName>
        <fullName evidence="2">DUF397 domain-containing protein</fullName>
    </submittedName>
</protein>
<evidence type="ECO:0000313" key="2">
    <source>
        <dbReference type="EMBL" id="TKA09884.1"/>
    </source>
</evidence>
<proteinExistence type="predicted"/>
<gene>
    <name evidence="2" type="ORF">FCI23_19590</name>
</gene>
<reference evidence="2 3" key="1">
    <citation type="submission" date="2019-04" db="EMBL/GenBank/DDBJ databases">
        <title>Streptomyces oryziradicis sp. nov., a novel actinomycete isolated from rhizosphere soil of rice (Oryza sativa L.).</title>
        <authorList>
            <person name="Li C."/>
        </authorList>
    </citation>
    <scope>NUCLEOTIDE SEQUENCE [LARGE SCALE GENOMIC DNA]</scope>
    <source>
        <strain evidence="2 3">NEAU-C40</strain>
    </source>
</reference>
<evidence type="ECO:0000259" key="1">
    <source>
        <dbReference type="Pfam" id="PF04149"/>
    </source>
</evidence>
<keyword evidence="3" id="KW-1185">Reference proteome</keyword>
<dbReference type="Pfam" id="PF04149">
    <property type="entry name" value="DUF397"/>
    <property type="match status" value="1"/>
</dbReference>
<dbReference type="RefSeq" id="WP_136725218.1">
    <property type="nucleotide sequence ID" value="NZ_JAOPYF010000567.1"/>
</dbReference>
<dbReference type="EMBL" id="SUMC01000018">
    <property type="protein sequence ID" value="TKA09884.1"/>
    <property type="molecule type" value="Genomic_DNA"/>
</dbReference>
<dbReference type="InterPro" id="IPR007278">
    <property type="entry name" value="DUF397"/>
</dbReference>
<accession>A0A4U0SJE8</accession>
<dbReference type="AlphaFoldDB" id="A0A4U0SJE8"/>
<evidence type="ECO:0000313" key="3">
    <source>
        <dbReference type="Proteomes" id="UP000305778"/>
    </source>
</evidence>